<dbReference type="PANTHER" id="PTHR33295:SF18">
    <property type="entry name" value="AAA+ ATPASE DOMAIN-CONTAINING PROTEIN"/>
    <property type="match status" value="1"/>
</dbReference>
<feature type="domain" description="AAA" evidence="1">
    <location>
        <begin position="23"/>
        <end position="152"/>
    </location>
</feature>
<dbReference type="Pfam" id="PF13635">
    <property type="entry name" value="DUF4143"/>
    <property type="match status" value="1"/>
</dbReference>
<dbReference type="SUPFAM" id="SSF52540">
    <property type="entry name" value="P-loop containing nucleoside triphosphate hydrolases"/>
    <property type="match status" value="1"/>
</dbReference>
<dbReference type="Pfam" id="PF13173">
    <property type="entry name" value="AAA_14"/>
    <property type="match status" value="1"/>
</dbReference>
<feature type="domain" description="DUF4143" evidence="2">
    <location>
        <begin position="204"/>
        <end position="352"/>
    </location>
</feature>
<evidence type="ECO:0000313" key="3">
    <source>
        <dbReference type="EMBL" id="RGL12185.1"/>
    </source>
</evidence>
<gene>
    <name evidence="3" type="ORF">DXC81_00520</name>
</gene>
<accession>A0A3E4QYE0</accession>
<proteinExistence type="predicted"/>
<dbReference type="InterPro" id="IPR027417">
    <property type="entry name" value="P-loop_NTPase"/>
</dbReference>
<dbReference type="PANTHER" id="PTHR33295">
    <property type="entry name" value="ATPASE"/>
    <property type="match status" value="1"/>
</dbReference>
<dbReference type="Gene3D" id="3.40.50.300">
    <property type="entry name" value="P-loop containing nucleotide triphosphate hydrolases"/>
    <property type="match status" value="1"/>
</dbReference>
<dbReference type="EMBL" id="QSRJ01000001">
    <property type="protein sequence ID" value="RGL12185.1"/>
    <property type="molecule type" value="Genomic_DNA"/>
</dbReference>
<protein>
    <submittedName>
        <fullName evidence="3">ATP-binding protein</fullName>
    </submittedName>
</protein>
<dbReference type="RefSeq" id="WP_117678712.1">
    <property type="nucleotide sequence ID" value="NZ_QSRJ01000001.1"/>
</dbReference>
<comment type="caution">
    <text evidence="3">The sequence shown here is derived from an EMBL/GenBank/DDBJ whole genome shotgun (WGS) entry which is preliminary data.</text>
</comment>
<dbReference type="AlphaFoldDB" id="A0A3E4QYE0"/>
<name>A0A3E4QYE0_9ACTN</name>
<keyword evidence="3" id="KW-0067">ATP-binding</keyword>
<dbReference type="Proteomes" id="UP000260943">
    <property type="component" value="Unassembled WGS sequence"/>
</dbReference>
<evidence type="ECO:0000313" key="4">
    <source>
        <dbReference type="Proteomes" id="UP000260943"/>
    </source>
</evidence>
<organism evidence="3 4">
    <name type="scientific">Collinsella tanakaei</name>
    <dbReference type="NCBI Taxonomy" id="626935"/>
    <lineage>
        <taxon>Bacteria</taxon>
        <taxon>Bacillati</taxon>
        <taxon>Actinomycetota</taxon>
        <taxon>Coriobacteriia</taxon>
        <taxon>Coriobacteriales</taxon>
        <taxon>Coriobacteriaceae</taxon>
        <taxon>Collinsella</taxon>
    </lineage>
</organism>
<dbReference type="InterPro" id="IPR041682">
    <property type="entry name" value="AAA_14"/>
</dbReference>
<evidence type="ECO:0000259" key="2">
    <source>
        <dbReference type="Pfam" id="PF13635"/>
    </source>
</evidence>
<keyword evidence="3" id="KW-0547">Nucleotide-binding</keyword>
<sequence length="410" mass="47429">MRLFPRENYLKKIRGFYHDDGMIKVITGVRRCGKSCLMQCIAEELRAEGVDDEHIVFFDLDRYGYRSVKAPEQLEALIEPLLAVSGTKYLFIDEVQNVEGFEDVLNGFRTEGGFSIFITGSNSYLLSGELATKLTGRYIEFEMQTLDFGEYCQMKRFLGLPVNPNPVAEFDAYILEGGFPKAMDYPGLADKRAYVAAVIQKIFEKDIRRRVKIKNVSVFNQVRDYVINNFGATTSLANIQSDFENKQGVKIKRETLARYLQILEDAKIVSKCVRFDLKSRKSLRGEQKYYLADLGFYFALNTDNRINYGPVLENIVYRYARAQGRKVSVGRIGKLECDFILWNPQMGYTYVQVAMTIMADRATEEREYRPFQQIRDNYPKYLLTRSDPIQQRDGIIHANIPEFMQEGRTF</sequence>
<dbReference type="InterPro" id="IPR025420">
    <property type="entry name" value="DUF4143"/>
</dbReference>
<reference evidence="3 4" key="1">
    <citation type="submission" date="2018-08" db="EMBL/GenBank/DDBJ databases">
        <title>A genome reference for cultivated species of the human gut microbiota.</title>
        <authorList>
            <person name="Zou Y."/>
            <person name="Xue W."/>
            <person name="Luo G."/>
        </authorList>
    </citation>
    <scope>NUCLEOTIDE SEQUENCE [LARGE SCALE GENOMIC DNA]</scope>
    <source>
        <strain evidence="3 4">TF08-14</strain>
    </source>
</reference>
<dbReference type="GO" id="GO:0005524">
    <property type="term" value="F:ATP binding"/>
    <property type="evidence" value="ECO:0007669"/>
    <property type="project" value="UniProtKB-KW"/>
</dbReference>
<evidence type="ECO:0000259" key="1">
    <source>
        <dbReference type="Pfam" id="PF13173"/>
    </source>
</evidence>